<reference evidence="4 5" key="1">
    <citation type="submission" date="2019-03" db="EMBL/GenBank/DDBJ databases">
        <title>Single cell metagenomics reveals metabolic interactions within the superorganism composed of flagellate Streblomastix strix and complex community of Bacteroidetes bacteria on its surface.</title>
        <authorList>
            <person name="Treitli S.C."/>
            <person name="Kolisko M."/>
            <person name="Husnik F."/>
            <person name="Keeling P."/>
            <person name="Hampl V."/>
        </authorList>
    </citation>
    <scope>NUCLEOTIDE SEQUENCE [LARGE SCALE GENOMIC DNA]</scope>
    <source>
        <strain evidence="4">ST1C</strain>
    </source>
</reference>
<evidence type="ECO:0008006" key="6">
    <source>
        <dbReference type="Google" id="ProtNLM"/>
    </source>
</evidence>
<keyword evidence="2" id="KW-0472">Membrane</keyword>
<dbReference type="EMBL" id="SNRW01007301">
    <property type="protein sequence ID" value="KAA6381483.1"/>
    <property type="molecule type" value="Genomic_DNA"/>
</dbReference>
<feature type="non-terminal residue" evidence="4">
    <location>
        <position position="875"/>
    </location>
</feature>
<dbReference type="Proteomes" id="UP000324800">
    <property type="component" value="Unassembled WGS sequence"/>
</dbReference>
<feature type="transmembrane region" description="Helical" evidence="2">
    <location>
        <begin position="782"/>
        <end position="802"/>
    </location>
</feature>
<evidence type="ECO:0000256" key="1">
    <source>
        <dbReference type="SAM" id="MobiDB-lite"/>
    </source>
</evidence>
<gene>
    <name evidence="4" type="ORF">EZS28_022990</name>
</gene>
<evidence type="ECO:0000256" key="2">
    <source>
        <dbReference type="SAM" id="Phobius"/>
    </source>
</evidence>
<feature type="chain" id="PRO_5023848723" description="Right handed beta helix domain-containing protein" evidence="3">
    <location>
        <begin position="19"/>
        <end position="875"/>
    </location>
</feature>
<comment type="caution">
    <text evidence="4">The sequence shown here is derived from an EMBL/GenBank/DDBJ whole genome shotgun (WGS) entry which is preliminary data.</text>
</comment>
<proteinExistence type="predicted"/>
<evidence type="ECO:0000256" key="3">
    <source>
        <dbReference type="SAM" id="SignalP"/>
    </source>
</evidence>
<keyword evidence="3" id="KW-0732">Signal</keyword>
<evidence type="ECO:0000313" key="4">
    <source>
        <dbReference type="EMBL" id="KAA6381483.1"/>
    </source>
</evidence>
<feature type="signal peptide" evidence="3">
    <location>
        <begin position="1"/>
        <end position="18"/>
    </location>
</feature>
<name>A0A5J4VGD2_9EUKA</name>
<keyword evidence="2" id="KW-1133">Transmembrane helix</keyword>
<accession>A0A5J4VGD2</accession>
<evidence type="ECO:0000313" key="5">
    <source>
        <dbReference type="Proteomes" id="UP000324800"/>
    </source>
</evidence>
<feature type="region of interest" description="Disordered" evidence="1">
    <location>
        <begin position="753"/>
        <end position="773"/>
    </location>
</feature>
<protein>
    <recommendedName>
        <fullName evidence="6">Right handed beta helix domain-containing protein</fullName>
    </recommendedName>
</protein>
<keyword evidence="2" id="KW-0812">Transmembrane</keyword>
<dbReference type="AlphaFoldDB" id="A0A5J4VGD2"/>
<sequence length="875" mass="96718">MLISFLFYLISFTTVNLAFLPKSDNINNQLINLYVNEWSGNLVECGYDPVHPCKNLDTVLGSVYSNNSYIIHVGNGQYTHDLLIYFFISVTLQDSLYINVDIVAEGDAQINITGTNNPIGQIIISFSKFSIDFGDLFFFINDIGSSLKFSSCNLFRNAGNSAINSHSLAIVSYGSLILENLNINGNNKQGNQPLIQATSPQLIQFTSLIINNLSLLSGNNQPILLSVTYNQTSPLNNDNSSTKPIILIEKSELVQNTLAPIQESCSIQLEGLKPQQILIKNSTFNNRSPPNANKHYEFKIILPSGSKSQDLINQFQTVDFGIALNPVAVKVPPNDQFVTLVLPLSDEYANIRVNSNGQEQCTSYIANYYNDVQSVGCAVIIIRSQDYQGLFRGIERIISVSGSFTENDLRTDDLHVSFTGLNSQTQQNWISFTPNLPISNNSIDNALFRIREGGLITLNNLFIQRYNQNGSENAPIVIIISESEQQSNEIGKNSVGQIIIEKCILEGGNSAFSDVWYNLGLAETCNVGYGAAIVADSQSVVQISGSTIKTFEGPAVRALNGASVTINKNTILDNNGLRNRNTLSSMQTNVVCEGGIGTTTIDIALDNVNSFTSTKNGWIFSSSQSNCDVKATFNGETALPRSLPSINSANVTINNTNQTAQVTINGKFLEPCMVVLLLEIHEKNKVDKRVIFEFGIESSSITTNWINSENTIIQIPYIQLKDLNISSEWEVSIYESGKREQTNWVTALRTIDGKTDPVRPDETEEDEPDDQQQKEKQSKIKLIIIIVVPIVVVIIVVIIIIIEMSNIIEDIDSQYSKDQIPTEDFYQEGDSTSQPPDSEISYSTSSICCHHLGPHFFLFYYETLPLGPLPPDPLL</sequence>
<organism evidence="4 5">
    <name type="scientific">Streblomastix strix</name>
    <dbReference type="NCBI Taxonomy" id="222440"/>
    <lineage>
        <taxon>Eukaryota</taxon>
        <taxon>Metamonada</taxon>
        <taxon>Preaxostyla</taxon>
        <taxon>Oxymonadida</taxon>
        <taxon>Streblomastigidae</taxon>
        <taxon>Streblomastix</taxon>
    </lineage>
</organism>